<protein>
    <submittedName>
        <fullName evidence="7">Type IV secretion system protein VirB8</fullName>
    </submittedName>
</protein>
<evidence type="ECO:0000313" key="8">
    <source>
        <dbReference type="Proteomes" id="UP000242418"/>
    </source>
</evidence>
<dbReference type="SUPFAM" id="SSF54427">
    <property type="entry name" value="NTF2-like"/>
    <property type="match status" value="1"/>
</dbReference>
<dbReference type="PIRSF" id="PIRSF003299">
    <property type="entry name" value="VirB8_PtlE"/>
    <property type="match status" value="1"/>
</dbReference>
<keyword evidence="4 5" id="KW-0472">Membrane</keyword>
<dbReference type="CDD" id="cd16424">
    <property type="entry name" value="VirB8"/>
    <property type="match status" value="1"/>
</dbReference>
<dbReference type="Gene3D" id="3.10.450.230">
    <property type="entry name" value="VirB8 protein"/>
    <property type="match status" value="1"/>
</dbReference>
<keyword evidence="3 5" id="KW-1133">Transmembrane helix</keyword>
<dbReference type="InterPro" id="IPR026264">
    <property type="entry name" value="VirB8/PtlE"/>
</dbReference>
<comment type="caution">
    <text evidence="7">The sequence shown here is derived from an EMBL/GenBank/DDBJ whole genome shotgun (WGS) entry which is preliminary data.</text>
</comment>
<dbReference type="InterPro" id="IPR032710">
    <property type="entry name" value="NTF2-like_dom_sf"/>
</dbReference>
<keyword evidence="8" id="KW-1185">Reference proteome</keyword>
<organism evidence="7 8">
    <name type="scientific">Pseudomonas peli</name>
    <dbReference type="NCBI Taxonomy" id="592361"/>
    <lineage>
        <taxon>Bacteria</taxon>
        <taxon>Pseudomonadati</taxon>
        <taxon>Pseudomonadota</taxon>
        <taxon>Gammaproteobacteria</taxon>
        <taxon>Pseudomonadales</taxon>
        <taxon>Pseudomonadaceae</taxon>
        <taxon>Pseudomonas</taxon>
    </lineage>
</organism>
<feature type="transmembrane region" description="Helical" evidence="5">
    <location>
        <begin position="42"/>
        <end position="62"/>
    </location>
</feature>
<dbReference type="EMBL" id="FMTL01000011">
    <property type="protein sequence ID" value="SCW89645.1"/>
    <property type="molecule type" value="Genomic_DNA"/>
</dbReference>
<evidence type="ECO:0000259" key="6">
    <source>
        <dbReference type="Pfam" id="PF04335"/>
    </source>
</evidence>
<gene>
    <name evidence="7" type="ORF">SAMN05216370_0061</name>
</gene>
<dbReference type="AlphaFoldDB" id="A0AB37ZGF6"/>
<proteinExistence type="predicted"/>
<comment type="subcellular location">
    <subcellularLocation>
        <location evidence="1">Membrane</location>
        <topology evidence="1">Single-pass membrane protein</topology>
    </subcellularLocation>
</comment>
<evidence type="ECO:0000256" key="1">
    <source>
        <dbReference type="ARBA" id="ARBA00004167"/>
    </source>
</evidence>
<dbReference type="InterPro" id="IPR007430">
    <property type="entry name" value="VirB8"/>
</dbReference>
<evidence type="ECO:0000256" key="4">
    <source>
        <dbReference type="ARBA" id="ARBA00023136"/>
    </source>
</evidence>
<evidence type="ECO:0000256" key="5">
    <source>
        <dbReference type="SAM" id="Phobius"/>
    </source>
</evidence>
<name>A0AB37ZGF6_9PSED</name>
<accession>A0AB37ZGF6</accession>
<dbReference type="GO" id="GO:0016020">
    <property type="term" value="C:membrane"/>
    <property type="evidence" value="ECO:0007669"/>
    <property type="project" value="UniProtKB-SubCell"/>
</dbReference>
<evidence type="ECO:0000256" key="2">
    <source>
        <dbReference type="ARBA" id="ARBA00022692"/>
    </source>
</evidence>
<reference evidence="7 8" key="1">
    <citation type="submission" date="2016-10" db="EMBL/GenBank/DDBJ databases">
        <authorList>
            <person name="Varghese N."/>
            <person name="Submissions S."/>
        </authorList>
    </citation>
    <scope>NUCLEOTIDE SEQUENCE [LARGE SCALE GENOMIC DNA]</scope>
    <source>
        <strain evidence="7 8">DSM 17833</strain>
    </source>
</reference>
<evidence type="ECO:0000256" key="3">
    <source>
        <dbReference type="ARBA" id="ARBA00022989"/>
    </source>
</evidence>
<dbReference type="Pfam" id="PF04335">
    <property type="entry name" value="VirB8"/>
    <property type="match status" value="1"/>
</dbReference>
<dbReference type="Proteomes" id="UP000242418">
    <property type="component" value="Unassembled WGS sequence"/>
</dbReference>
<keyword evidence="2 5" id="KW-0812">Transmembrane</keyword>
<evidence type="ECO:0000313" key="7">
    <source>
        <dbReference type="EMBL" id="SCW89645.1"/>
    </source>
</evidence>
<dbReference type="RefSeq" id="WP_090256246.1">
    <property type="nucleotide sequence ID" value="NZ_FMTL01000011.1"/>
</dbReference>
<sequence>MTTEQKPLTGKEEINLYLTESASLERDLLAEKEKSKRTAWRVAGASMAMAFLGLVAGIAGLSQEAPIPTVLRVDNTTGAVEAVTVQRESEVSYGEAVDSYFLNKYVLNREGYEYKTIQSMYETTRLMSGQDAWLSYNATYSGPNARDAVLNNRTEIIVKVRSIASNSDTGIATVRYTTQKKHTNGRIEPVEHWIATVGYTYVRAIMTTEERRINPLGFVVNTFRADPEVVRN</sequence>
<feature type="domain" description="Bacterial virulence protein VirB8" evidence="6">
    <location>
        <begin position="22"/>
        <end position="228"/>
    </location>
</feature>
<dbReference type="GO" id="GO:0030255">
    <property type="term" value="P:protein secretion by the type IV secretion system"/>
    <property type="evidence" value="ECO:0007669"/>
    <property type="project" value="InterPro"/>
</dbReference>